<dbReference type="Proteomes" id="UP001139365">
    <property type="component" value="Unassembled WGS sequence"/>
</dbReference>
<dbReference type="SUPFAM" id="SSF46557">
    <property type="entry name" value="GreA transcript cleavage protein, N-terminal domain"/>
    <property type="match status" value="1"/>
</dbReference>
<dbReference type="HAMAP" id="MF_00105">
    <property type="entry name" value="GreA_GreB"/>
    <property type="match status" value="1"/>
</dbReference>
<dbReference type="GO" id="GO:0006354">
    <property type="term" value="P:DNA-templated transcription elongation"/>
    <property type="evidence" value="ECO:0007669"/>
    <property type="project" value="TreeGrafter"/>
</dbReference>
<dbReference type="InterPro" id="IPR023459">
    <property type="entry name" value="Tscrpt_elong_fac_GreA/B_fam"/>
</dbReference>
<sequence>MSKEITVTEEGLKKLQDELEYLKTTKRKEVVEAIRVALSFGDLSENSEYDEAKNEQAKTEARISELEENLKHVKVISDSEVSTDVVNVGNIVKVYDESFDEEITYTIVGSTEADPLLDKISDRSPIGSAIIGSKVGDTVDVSTPAGLVKLRILEISK</sequence>
<comment type="function">
    <text evidence="6 8 9">Necessary for efficient RNA polymerase transcription elongation past template-encoded arresting sites. The arresting sites in DNA have the property of trapping a certain fraction of elongating RNA polymerases that pass through, resulting in locked ternary complexes. Cleavage of the nascent transcript by cleavage factors such as GreA or GreB allows the resumption of elongation from the new 3'terminus. GreA releases sequences of 2 to 3 nucleotides.</text>
</comment>
<reference evidence="12" key="1">
    <citation type="submission" date="2012-11" db="EMBL/GenBank/DDBJ databases">
        <title>Dependencies among metagenomic species, viruses, plasmids and units of genetic variation.</title>
        <authorList>
            <person name="Nielsen H.B."/>
            <person name="Almeida M."/>
            <person name="Juncker A.S."/>
            <person name="Rasmussen S."/>
            <person name="Li J."/>
            <person name="Sunagawa S."/>
            <person name="Plichta D."/>
            <person name="Gautier L."/>
            <person name="Le Chatelier E."/>
            <person name="Peletier E."/>
            <person name="Bonde I."/>
            <person name="Nielsen T."/>
            <person name="Manichanh C."/>
            <person name="Arumugam M."/>
            <person name="Batto J."/>
            <person name="Santos M.B.Q.D."/>
            <person name="Blom N."/>
            <person name="Borruel N."/>
            <person name="Burgdorf K.S."/>
            <person name="Boumezbeur F."/>
            <person name="Casellas F."/>
            <person name="Dore J."/>
            <person name="Guarner F."/>
            <person name="Hansen T."/>
            <person name="Hildebrand F."/>
            <person name="Kaas R.S."/>
            <person name="Kennedy S."/>
            <person name="Kristiansen K."/>
            <person name="Kultima J.R."/>
            <person name="Leonard P."/>
            <person name="Levenez F."/>
            <person name="Lund O."/>
            <person name="Moumen B."/>
            <person name="Le Paslier D."/>
            <person name="Pons N."/>
            <person name="Pedersen O."/>
            <person name="Prifti E."/>
            <person name="Qin J."/>
            <person name="Raes J."/>
            <person name="Tap J."/>
            <person name="Tims S."/>
            <person name="Ussery D.W."/>
            <person name="Yamada T."/>
            <person name="MetaHit consortium"/>
            <person name="Renault P."/>
            <person name="Sicheritz-Ponten T."/>
            <person name="Bork P."/>
            <person name="Wang J."/>
            <person name="Brunak S."/>
            <person name="Ehrlich S.D."/>
        </authorList>
    </citation>
    <scope>NUCLEOTIDE SEQUENCE [LARGE SCALE GENOMIC DNA]</scope>
</reference>
<evidence type="ECO:0000313" key="13">
    <source>
        <dbReference type="EMBL" id="MCI5756123.1"/>
    </source>
</evidence>
<dbReference type="PANTHER" id="PTHR30437:SF4">
    <property type="entry name" value="TRANSCRIPTION ELONGATION FACTOR GREA"/>
    <property type="match status" value="1"/>
</dbReference>
<dbReference type="FunFam" id="3.10.50.30:FF:000001">
    <property type="entry name" value="Transcription elongation factor GreA"/>
    <property type="match status" value="1"/>
</dbReference>
<accession>R6TQM7</accession>
<evidence type="ECO:0000313" key="14">
    <source>
        <dbReference type="Proteomes" id="UP000017938"/>
    </source>
</evidence>
<dbReference type="PIRSF" id="PIRSF006092">
    <property type="entry name" value="GreA_GreB"/>
    <property type="match status" value="1"/>
</dbReference>
<evidence type="ECO:0000256" key="4">
    <source>
        <dbReference type="ARBA" id="ARBA00023125"/>
    </source>
</evidence>
<keyword evidence="3 8" id="KW-0805">Transcription regulation</keyword>
<dbReference type="InterPro" id="IPR022691">
    <property type="entry name" value="Tscrpt_elong_fac_GreA/B_N"/>
</dbReference>
<dbReference type="NCBIfam" id="TIGR01462">
    <property type="entry name" value="greA"/>
    <property type="match status" value="1"/>
</dbReference>
<evidence type="ECO:0000256" key="5">
    <source>
        <dbReference type="ARBA" id="ARBA00023163"/>
    </source>
</evidence>
<dbReference type="GO" id="GO:0070063">
    <property type="term" value="F:RNA polymerase binding"/>
    <property type="evidence" value="ECO:0007669"/>
    <property type="project" value="InterPro"/>
</dbReference>
<dbReference type="PROSITE" id="PS00829">
    <property type="entry name" value="GREAB_1"/>
    <property type="match status" value="1"/>
</dbReference>
<dbReference type="InterPro" id="IPR018151">
    <property type="entry name" value="TF_GreA/GreB_CS"/>
</dbReference>
<dbReference type="Gene3D" id="3.10.50.30">
    <property type="entry name" value="Transcription elongation factor, GreA/GreB, C-terminal domain"/>
    <property type="match status" value="1"/>
</dbReference>
<evidence type="ECO:0000259" key="11">
    <source>
        <dbReference type="Pfam" id="PF03449"/>
    </source>
</evidence>
<dbReference type="EMBL" id="CBFW010000224">
    <property type="protein sequence ID" value="CDC74485.1"/>
    <property type="molecule type" value="Genomic_DNA"/>
</dbReference>
<dbReference type="AlphaFoldDB" id="R6TQM7"/>
<dbReference type="Gene3D" id="1.10.287.180">
    <property type="entry name" value="Transcription elongation factor, GreA/GreB, N-terminal domain"/>
    <property type="match status" value="1"/>
</dbReference>
<evidence type="ECO:0000256" key="9">
    <source>
        <dbReference type="RuleBase" id="RU000556"/>
    </source>
</evidence>
<keyword evidence="5 8" id="KW-0804">Transcription</keyword>
<keyword evidence="12" id="KW-0648">Protein biosynthesis</keyword>
<comment type="similarity">
    <text evidence="1 8 9">Belongs to the GreA/GreB family.</text>
</comment>
<dbReference type="InterPro" id="IPR036953">
    <property type="entry name" value="GreA/GreB_C_sf"/>
</dbReference>
<evidence type="ECO:0000256" key="8">
    <source>
        <dbReference type="HAMAP-Rule" id="MF_00105"/>
    </source>
</evidence>
<protein>
    <recommendedName>
        <fullName evidence="2 8">Transcription elongation factor GreA</fullName>
    </recommendedName>
    <alternativeName>
        <fullName evidence="7 8">Transcript cleavage factor GreA</fullName>
    </alternativeName>
</protein>
<feature type="domain" description="Transcription elongation factor GreA/GreB N-terminal" evidence="11">
    <location>
        <begin position="6"/>
        <end position="75"/>
    </location>
</feature>
<evidence type="ECO:0000256" key="3">
    <source>
        <dbReference type="ARBA" id="ARBA00023015"/>
    </source>
</evidence>
<evidence type="ECO:0000256" key="6">
    <source>
        <dbReference type="ARBA" id="ARBA00024916"/>
    </source>
</evidence>
<dbReference type="FunFam" id="1.10.287.180:FF:000001">
    <property type="entry name" value="Transcription elongation factor GreA"/>
    <property type="match status" value="1"/>
</dbReference>
<dbReference type="Pfam" id="PF01272">
    <property type="entry name" value="GreA_GreB"/>
    <property type="match status" value="1"/>
</dbReference>
<dbReference type="GO" id="GO:0032784">
    <property type="term" value="P:regulation of DNA-templated transcription elongation"/>
    <property type="evidence" value="ECO:0007669"/>
    <property type="project" value="UniProtKB-UniRule"/>
</dbReference>
<dbReference type="Proteomes" id="UP000017938">
    <property type="component" value="Unassembled WGS sequence"/>
</dbReference>
<dbReference type="InterPro" id="IPR001437">
    <property type="entry name" value="Tscrpt_elong_fac_GreA/B_C"/>
</dbReference>
<feature type="domain" description="Transcription elongation factor GreA/GreB C-terminal" evidence="10">
    <location>
        <begin position="82"/>
        <end position="156"/>
    </location>
</feature>
<organism evidence="12 14">
    <name type="scientific">Candidatus Colimorpha enterica</name>
    <dbReference type="NCBI Taxonomy" id="3083063"/>
    <lineage>
        <taxon>Bacteria</taxon>
        <taxon>Pseudomonadati</taxon>
        <taxon>Bacteroidota</taxon>
        <taxon>Bacteroidia</taxon>
        <taxon>Bacteroidales</taxon>
        <taxon>Candidatus Colimorpha</taxon>
    </lineage>
</organism>
<dbReference type="STRING" id="1263015.BN580_00092"/>
<evidence type="ECO:0000256" key="2">
    <source>
        <dbReference type="ARBA" id="ARBA00013729"/>
    </source>
</evidence>
<dbReference type="InterPro" id="IPR036805">
    <property type="entry name" value="Tscrpt_elong_fac_GreA/B_N_sf"/>
</dbReference>
<comment type="caution">
    <text evidence="12">The sequence shown here is derived from an EMBL/GenBank/DDBJ whole genome shotgun (WGS) entry which is preliminary data.</text>
</comment>
<dbReference type="PROSITE" id="PS00830">
    <property type="entry name" value="GREAB_2"/>
    <property type="match status" value="1"/>
</dbReference>
<dbReference type="GO" id="GO:0003677">
    <property type="term" value="F:DNA binding"/>
    <property type="evidence" value="ECO:0007669"/>
    <property type="project" value="UniProtKB-UniRule"/>
</dbReference>
<dbReference type="NCBIfam" id="NF001263">
    <property type="entry name" value="PRK00226.1-4"/>
    <property type="match status" value="1"/>
</dbReference>
<dbReference type="GO" id="GO:0003746">
    <property type="term" value="F:translation elongation factor activity"/>
    <property type="evidence" value="ECO:0007669"/>
    <property type="project" value="UniProtKB-KW"/>
</dbReference>
<dbReference type="EMBL" id="JALEMU010000122">
    <property type="protein sequence ID" value="MCI5756123.1"/>
    <property type="molecule type" value="Genomic_DNA"/>
</dbReference>
<evidence type="ECO:0000256" key="1">
    <source>
        <dbReference type="ARBA" id="ARBA00008213"/>
    </source>
</evidence>
<dbReference type="SUPFAM" id="SSF54534">
    <property type="entry name" value="FKBP-like"/>
    <property type="match status" value="1"/>
</dbReference>
<keyword evidence="4 8" id="KW-0238">DNA-binding</keyword>
<reference evidence="13 15" key="2">
    <citation type="submission" date="2022-03" db="EMBL/GenBank/DDBJ databases">
        <title>Metagenome-assembled genomes from swine fecal metagenomes.</title>
        <authorList>
            <person name="Holman D.B."/>
            <person name="Kommadath A."/>
        </authorList>
    </citation>
    <scope>NUCLEOTIDE SEQUENCE [LARGE SCALE GENOMIC DNA]</scope>
    <source>
        <strain evidence="13">SUG147</strain>
    </source>
</reference>
<evidence type="ECO:0000256" key="7">
    <source>
        <dbReference type="ARBA" id="ARBA00030776"/>
    </source>
</evidence>
<dbReference type="InterPro" id="IPR028624">
    <property type="entry name" value="Tscrpt_elong_fac_GreA/B"/>
</dbReference>
<name>R6TQM7_9BACT</name>
<evidence type="ECO:0000313" key="12">
    <source>
        <dbReference type="EMBL" id="CDC74485.1"/>
    </source>
</evidence>
<dbReference type="PANTHER" id="PTHR30437">
    <property type="entry name" value="TRANSCRIPTION ELONGATION FACTOR GREA"/>
    <property type="match status" value="1"/>
</dbReference>
<dbReference type="InterPro" id="IPR006359">
    <property type="entry name" value="Tscrpt_elong_fac_GreA"/>
</dbReference>
<gene>
    <name evidence="8 13" type="primary">greA</name>
    <name evidence="12" type="ORF">BN580_00092</name>
    <name evidence="13" type="ORF">MR241_07510</name>
</gene>
<keyword evidence="12" id="KW-0251">Elongation factor</keyword>
<dbReference type="Pfam" id="PF03449">
    <property type="entry name" value="GreA_GreB_N"/>
    <property type="match status" value="1"/>
</dbReference>
<proteinExistence type="inferred from homology"/>
<evidence type="ECO:0000313" key="15">
    <source>
        <dbReference type="Proteomes" id="UP001139365"/>
    </source>
</evidence>
<evidence type="ECO:0000259" key="10">
    <source>
        <dbReference type="Pfam" id="PF01272"/>
    </source>
</evidence>